<dbReference type="GO" id="GO:0003700">
    <property type="term" value="F:DNA-binding transcription factor activity"/>
    <property type="evidence" value="ECO:0007669"/>
    <property type="project" value="InterPro"/>
</dbReference>
<sequence length="247" mass="26370">MSVGPRLQASRLSDRLAALLAEQVQAGSLAPGDRLPTEQQLAELHGVSRTVVREAVHQLKSQGLLISRQGSGVYVAPPATNKPLAFDPEVLESVQAVAQIVEVRRALEGEIAALAAERGNAKQVTAIRRAEKALEAAVTAGRDGVDEDLALHRAIAEASGNPQFGRLLGFLEQYLREAMRVTRGNEARHQGFAAAVREEHHAIVEAIAARDAATARRAASNHMVQAARRLEMAGVLTTPAAAKDKQK</sequence>
<dbReference type="EMBL" id="SNXS01000002">
    <property type="protein sequence ID" value="TDP72813.1"/>
    <property type="molecule type" value="Genomic_DNA"/>
</dbReference>
<dbReference type="Gene3D" id="1.20.120.530">
    <property type="entry name" value="GntR ligand-binding domain-like"/>
    <property type="match status" value="1"/>
</dbReference>
<evidence type="ECO:0000256" key="3">
    <source>
        <dbReference type="ARBA" id="ARBA00023163"/>
    </source>
</evidence>
<dbReference type="GO" id="GO:0003677">
    <property type="term" value="F:DNA binding"/>
    <property type="evidence" value="ECO:0007669"/>
    <property type="project" value="UniProtKB-KW"/>
</dbReference>
<dbReference type="FunCoup" id="A0A4R6QQ28">
    <property type="interactions" value="136"/>
</dbReference>
<dbReference type="InterPro" id="IPR036390">
    <property type="entry name" value="WH_DNA-bd_sf"/>
</dbReference>
<organism evidence="5 6">
    <name type="scientific">Roseateles toxinivorans</name>
    <dbReference type="NCBI Taxonomy" id="270368"/>
    <lineage>
        <taxon>Bacteria</taxon>
        <taxon>Pseudomonadati</taxon>
        <taxon>Pseudomonadota</taxon>
        <taxon>Betaproteobacteria</taxon>
        <taxon>Burkholderiales</taxon>
        <taxon>Sphaerotilaceae</taxon>
        <taxon>Roseateles</taxon>
    </lineage>
</organism>
<dbReference type="Pfam" id="PF00392">
    <property type="entry name" value="GntR"/>
    <property type="match status" value="1"/>
</dbReference>
<keyword evidence="3" id="KW-0804">Transcription</keyword>
<keyword evidence="6" id="KW-1185">Reference proteome</keyword>
<dbReference type="SMART" id="SM00345">
    <property type="entry name" value="HTH_GNTR"/>
    <property type="match status" value="1"/>
</dbReference>
<dbReference type="CDD" id="cd07377">
    <property type="entry name" value="WHTH_GntR"/>
    <property type="match status" value="1"/>
</dbReference>
<dbReference type="Gene3D" id="1.10.10.10">
    <property type="entry name" value="Winged helix-like DNA-binding domain superfamily/Winged helix DNA-binding domain"/>
    <property type="match status" value="1"/>
</dbReference>
<evidence type="ECO:0000313" key="5">
    <source>
        <dbReference type="EMBL" id="TDP72813.1"/>
    </source>
</evidence>
<evidence type="ECO:0000256" key="2">
    <source>
        <dbReference type="ARBA" id="ARBA00023125"/>
    </source>
</evidence>
<protein>
    <submittedName>
        <fullName evidence="5">GntR family transcriptional repressor for pyruvate dehydrogenase complex</fullName>
    </submittedName>
</protein>
<accession>A0A4R6QQ28</accession>
<dbReference type="InterPro" id="IPR036388">
    <property type="entry name" value="WH-like_DNA-bd_sf"/>
</dbReference>
<dbReference type="InParanoid" id="A0A4R6QQ28"/>
<keyword evidence="1" id="KW-0805">Transcription regulation</keyword>
<dbReference type="InterPro" id="IPR000524">
    <property type="entry name" value="Tscrpt_reg_HTH_GntR"/>
</dbReference>
<dbReference type="Pfam" id="PF07729">
    <property type="entry name" value="FCD"/>
    <property type="match status" value="1"/>
</dbReference>
<dbReference type="AlphaFoldDB" id="A0A4R6QQ28"/>
<proteinExistence type="predicted"/>
<dbReference type="SUPFAM" id="SSF48008">
    <property type="entry name" value="GntR ligand-binding domain-like"/>
    <property type="match status" value="1"/>
</dbReference>
<dbReference type="PANTHER" id="PTHR43537:SF5">
    <property type="entry name" value="UXU OPERON TRANSCRIPTIONAL REGULATOR"/>
    <property type="match status" value="1"/>
</dbReference>
<dbReference type="PROSITE" id="PS50949">
    <property type="entry name" value="HTH_GNTR"/>
    <property type="match status" value="1"/>
</dbReference>
<name>A0A4R6QQ28_9BURK</name>
<comment type="caution">
    <text evidence="5">The sequence shown here is derived from an EMBL/GenBank/DDBJ whole genome shotgun (WGS) entry which is preliminary data.</text>
</comment>
<dbReference type="SMART" id="SM00895">
    <property type="entry name" value="FCD"/>
    <property type="match status" value="1"/>
</dbReference>
<dbReference type="Proteomes" id="UP000295361">
    <property type="component" value="Unassembled WGS sequence"/>
</dbReference>
<dbReference type="PRINTS" id="PR00035">
    <property type="entry name" value="HTHGNTR"/>
</dbReference>
<keyword evidence="5" id="KW-0670">Pyruvate</keyword>
<dbReference type="SUPFAM" id="SSF46785">
    <property type="entry name" value="Winged helix' DNA-binding domain"/>
    <property type="match status" value="1"/>
</dbReference>
<dbReference type="InterPro" id="IPR008920">
    <property type="entry name" value="TF_FadR/GntR_C"/>
</dbReference>
<dbReference type="InterPro" id="IPR011711">
    <property type="entry name" value="GntR_C"/>
</dbReference>
<evidence type="ECO:0000313" key="6">
    <source>
        <dbReference type="Proteomes" id="UP000295361"/>
    </source>
</evidence>
<evidence type="ECO:0000256" key="1">
    <source>
        <dbReference type="ARBA" id="ARBA00023015"/>
    </source>
</evidence>
<reference evidence="5 6" key="1">
    <citation type="submission" date="2019-03" db="EMBL/GenBank/DDBJ databases">
        <title>Genomic Encyclopedia of Type Strains, Phase IV (KMG-IV): sequencing the most valuable type-strain genomes for metagenomic binning, comparative biology and taxonomic classification.</title>
        <authorList>
            <person name="Goeker M."/>
        </authorList>
    </citation>
    <scope>NUCLEOTIDE SEQUENCE [LARGE SCALE GENOMIC DNA]</scope>
    <source>
        <strain evidence="5 6">DSM 16998</strain>
    </source>
</reference>
<dbReference type="OrthoDB" id="1040417at2"/>
<keyword evidence="2" id="KW-0238">DNA-binding</keyword>
<gene>
    <name evidence="5" type="ORF">DES47_102558</name>
</gene>
<feature type="domain" description="HTH gntR-type" evidence="4">
    <location>
        <begin position="10"/>
        <end position="78"/>
    </location>
</feature>
<evidence type="ECO:0000259" key="4">
    <source>
        <dbReference type="PROSITE" id="PS50949"/>
    </source>
</evidence>
<dbReference type="PANTHER" id="PTHR43537">
    <property type="entry name" value="TRANSCRIPTIONAL REGULATOR, GNTR FAMILY"/>
    <property type="match status" value="1"/>
</dbReference>